<dbReference type="EMBL" id="MBTG01000019">
    <property type="protein sequence ID" value="OPH54978.1"/>
    <property type="molecule type" value="Genomic_DNA"/>
</dbReference>
<sequence>MKSKKLTISTFLASALGLIVILKAFIYVLKHFVFQTTGENSLKVDESDLNIAFVVVVVLLLIRISYVIVKHRIVRANQVQYPKAIVEDTVESFDCAECGKRVSEKVRDYCLERPNKFGGQVYCYDHQKTIKL</sequence>
<dbReference type="Proteomes" id="UP000190626">
    <property type="component" value="Unassembled WGS sequence"/>
</dbReference>
<dbReference type="OrthoDB" id="5782056at2"/>
<protein>
    <submittedName>
        <fullName evidence="2">Uncharacterized protein</fullName>
    </submittedName>
</protein>
<proteinExistence type="predicted"/>
<feature type="transmembrane region" description="Helical" evidence="1">
    <location>
        <begin position="49"/>
        <end position="69"/>
    </location>
</feature>
<comment type="caution">
    <text evidence="2">The sequence shown here is derived from an EMBL/GenBank/DDBJ whole genome shotgun (WGS) entry which is preliminary data.</text>
</comment>
<dbReference type="AlphaFoldDB" id="A0A1V4HIH0"/>
<name>A0A1V4HIH0_9BACL</name>
<evidence type="ECO:0000313" key="3">
    <source>
        <dbReference type="Proteomes" id="UP000190626"/>
    </source>
</evidence>
<gene>
    <name evidence="2" type="ORF">BC351_30115</name>
</gene>
<keyword evidence="1" id="KW-0812">Transmembrane</keyword>
<reference evidence="3" key="1">
    <citation type="submission" date="2016-07" db="EMBL/GenBank/DDBJ databases">
        <authorList>
            <person name="Florea S."/>
            <person name="Webb J.S."/>
            <person name="Jaromczyk J."/>
            <person name="Schardl C.L."/>
        </authorList>
    </citation>
    <scope>NUCLEOTIDE SEQUENCE [LARGE SCALE GENOMIC DNA]</scope>
    <source>
        <strain evidence="3">CY1</strain>
    </source>
</reference>
<evidence type="ECO:0000313" key="2">
    <source>
        <dbReference type="EMBL" id="OPH54978.1"/>
    </source>
</evidence>
<keyword evidence="3" id="KW-1185">Reference proteome</keyword>
<keyword evidence="1" id="KW-1133">Transmembrane helix</keyword>
<keyword evidence="1" id="KW-0472">Membrane</keyword>
<accession>A0A1V4HIH0</accession>
<dbReference type="RefSeq" id="WP_079414658.1">
    <property type="nucleotide sequence ID" value="NZ_MBTG01000019.1"/>
</dbReference>
<feature type="transmembrane region" description="Helical" evidence="1">
    <location>
        <begin position="7"/>
        <end position="29"/>
    </location>
</feature>
<evidence type="ECO:0000256" key="1">
    <source>
        <dbReference type="SAM" id="Phobius"/>
    </source>
</evidence>
<organism evidence="2 3">
    <name type="scientific">Paenibacillus ferrarius</name>
    <dbReference type="NCBI Taxonomy" id="1469647"/>
    <lineage>
        <taxon>Bacteria</taxon>
        <taxon>Bacillati</taxon>
        <taxon>Bacillota</taxon>
        <taxon>Bacilli</taxon>
        <taxon>Bacillales</taxon>
        <taxon>Paenibacillaceae</taxon>
        <taxon>Paenibacillus</taxon>
    </lineage>
</organism>